<sequence>MATTFLRTSDLAQELDVHVNTIRIYEASGFLSNVPRGTNGYRQYRAIHLEQARLAHLALHWPYVGNKQHLIDLVKSAANDDLGMAMEFAYEYLADVRAERTHAEAAIAFLERWAAGYALDASSHPMHIRQAAAHLNVSIDMLRNWERNGLLTVPREPANQYRLYGSAELGRLRVIRMLVKSGFSLAAILRMLQQADSGNSRNLRDALNIPSEEDTHDYVVVAADRWLASLLKLEQRAQEMIELIGRMIEMLHTQ</sequence>
<evidence type="ECO:0000256" key="1">
    <source>
        <dbReference type="ARBA" id="ARBA00023015"/>
    </source>
</evidence>
<dbReference type="PANTHER" id="PTHR30204:SF94">
    <property type="entry name" value="HEAVY METAL-DEPENDENT TRANSCRIPTIONAL REGULATOR HI_0293-RELATED"/>
    <property type="match status" value="1"/>
</dbReference>
<dbReference type="InterPro" id="IPR000551">
    <property type="entry name" value="MerR-type_HTH_dom"/>
</dbReference>
<dbReference type="AlphaFoldDB" id="A0A8J3MZ93"/>
<keyword evidence="2" id="KW-0238">DNA-binding</keyword>
<accession>A0A8J3MZ93</accession>
<dbReference type="RefSeq" id="WP_220199541.1">
    <property type="nucleotide sequence ID" value="NZ_BNJF01000008.1"/>
</dbReference>
<evidence type="ECO:0000256" key="2">
    <source>
        <dbReference type="ARBA" id="ARBA00023125"/>
    </source>
</evidence>
<dbReference type="Proteomes" id="UP000612362">
    <property type="component" value="Unassembled WGS sequence"/>
</dbReference>
<name>A0A8J3MZ93_9CHLR</name>
<evidence type="ECO:0000313" key="5">
    <source>
        <dbReference type="EMBL" id="GHO50555.1"/>
    </source>
</evidence>
<dbReference type="Pfam" id="PF13411">
    <property type="entry name" value="MerR_1"/>
    <property type="match status" value="1"/>
</dbReference>
<dbReference type="PROSITE" id="PS00552">
    <property type="entry name" value="HTH_MERR_1"/>
    <property type="match status" value="1"/>
</dbReference>
<dbReference type="SMART" id="SM00422">
    <property type="entry name" value="HTH_MERR"/>
    <property type="match status" value="2"/>
</dbReference>
<dbReference type="GO" id="GO:0003677">
    <property type="term" value="F:DNA binding"/>
    <property type="evidence" value="ECO:0007669"/>
    <property type="project" value="UniProtKB-KW"/>
</dbReference>
<keyword evidence="1" id="KW-0805">Transcription regulation</keyword>
<keyword evidence="3" id="KW-0804">Transcription</keyword>
<dbReference type="EMBL" id="BNJF01000008">
    <property type="protein sequence ID" value="GHO50555.1"/>
    <property type="molecule type" value="Genomic_DNA"/>
</dbReference>
<protein>
    <submittedName>
        <fullName evidence="5">MerR family transcriptional regulator</fullName>
    </submittedName>
</protein>
<organism evidence="5 6">
    <name type="scientific">Ktedonospora formicarum</name>
    <dbReference type="NCBI Taxonomy" id="2778364"/>
    <lineage>
        <taxon>Bacteria</taxon>
        <taxon>Bacillati</taxon>
        <taxon>Chloroflexota</taxon>
        <taxon>Ktedonobacteria</taxon>
        <taxon>Ktedonobacterales</taxon>
        <taxon>Ktedonobacteraceae</taxon>
        <taxon>Ktedonospora</taxon>
    </lineage>
</organism>
<proteinExistence type="predicted"/>
<dbReference type="CDD" id="cd00592">
    <property type="entry name" value="HTH_MerR-like"/>
    <property type="match status" value="1"/>
</dbReference>
<dbReference type="PANTHER" id="PTHR30204">
    <property type="entry name" value="REDOX-CYCLING DRUG-SENSING TRANSCRIPTIONAL ACTIVATOR SOXR"/>
    <property type="match status" value="1"/>
</dbReference>
<feature type="domain" description="HTH merR-type" evidence="4">
    <location>
        <begin position="128"/>
        <end position="194"/>
    </location>
</feature>
<comment type="caution">
    <text evidence="5">The sequence shown here is derived from an EMBL/GenBank/DDBJ whole genome shotgun (WGS) entry which is preliminary data.</text>
</comment>
<evidence type="ECO:0000313" key="6">
    <source>
        <dbReference type="Proteomes" id="UP000612362"/>
    </source>
</evidence>
<evidence type="ECO:0000259" key="4">
    <source>
        <dbReference type="PROSITE" id="PS50937"/>
    </source>
</evidence>
<reference evidence="5" key="1">
    <citation type="submission" date="2020-10" db="EMBL/GenBank/DDBJ databases">
        <title>Taxonomic study of unclassified bacteria belonging to the class Ktedonobacteria.</title>
        <authorList>
            <person name="Yabe S."/>
            <person name="Wang C.M."/>
            <person name="Zheng Y."/>
            <person name="Sakai Y."/>
            <person name="Cavaletti L."/>
            <person name="Monciardini P."/>
            <person name="Donadio S."/>
        </authorList>
    </citation>
    <scope>NUCLEOTIDE SEQUENCE</scope>
    <source>
        <strain evidence="5">SOSP1-1</strain>
    </source>
</reference>
<dbReference type="SUPFAM" id="SSF46955">
    <property type="entry name" value="Putative DNA-binding domain"/>
    <property type="match status" value="2"/>
</dbReference>
<dbReference type="InterPro" id="IPR009061">
    <property type="entry name" value="DNA-bd_dom_put_sf"/>
</dbReference>
<dbReference type="GO" id="GO:0003700">
    <property type="term" value="F:DNA-binding transcription factor activity"/>
    <property type="evidence" value="ECO:0007669"/>
    <property type="project" value="InterPro"/>
</dbReference>
<dbReference type="Pfam" id="PF00376">
    <property type="entry name" value="MerR"/>
    <property type="match status" value="1"/>
</dbReference>
<dbReference type="Gene3D" id="1.10.1660.10">
    <property type="match status" value="2"/>
</dbReference>
<dbReference type="PROSITE" id="PS50937">
    <property type="entry name" value="HTH_MERR_2"/>
    <property type="match status" value="1"/>
</dbReference>
<gene>
    <name evidence="5" type="ORF">KSX_87180</name>
</gene>
<evidence type="ECO:0000256" key="3">
    <source>
        <dbReference type="ARBA" id="ARBA00023163"/>
    </source>
</evidence>
<keyword evidence="6" id="KW-1185">Reference proteome</keyword>
<dbReference type="InterPro" id="IPR047057">
    <property type="entry name" value="MerR_fam"/>
</dbReference>